<reference evidence="3 4" key="1">
    <citation type="journal article" date="2021" name="Nat. Commun.">
        <title>Genetic determinants of endophytism in the Arabidopsis root mycobiome.</title>
        <authorList>
            <person name="Mesny F."/>
            <person name="Miyauchi S."/>
            <person name="Thiergart T."/>
            <person name="Pickel B."/>
            <person name="Atanasova L."/>
            <person name="Karlsson M."/>
            <person name="Huettel B."/>
            <person name="Barry K.W."/>
            <person name="Haridas S."/>
            <person name="Chen C."/>
            <person name="Bauer D."/>
            <person name="Andreopoulos W."/>
            <person name="Pangilinan J."/>
            <person name="LaButti K."/>
            <person name="Riley R."/>
            <person name="Lipzen A."/>
            <person name="Clum A."/>
            <person name="Drula E."/>
            <person name="Henrissat B."/>
            <person name="Kohler A."/>
            <person name="Grigoriev I.V."/>
            <person name="Martin F.M."/>
            <person name="Hacquard S."/>
        </authorList>
    </citation>
    <scope>NUCLEOTIDE SEQUENCE [LARGE SCALE GENOMIC DNA]</scope>
    <source>
        <strain evidence="3 4">MPI-SDFR-AT-0080</strain>
    </source>
</reference>
<dbReference type="SUPFAM" id="SSF51735">
    <property type="entry name" value="NAD(P)-binding Rossmann-fold domains"/>
    <property type="match status" value="1"/>
</dbReference>
<organism evidence="3 4">
    <name type="scientific">Macrophomina phaseolina</name>
    <dbReference type="NCBI Taxonomy" id="35725"/>
    <lineage>
        <taxon>Eukaryota</taxon>
        <taxon>Fungi</taxon>
        <taxon>Dikarya</taxon>
        <taxon>Ascomycota</taxon>
        <taxon>Pezizomycotina</taxon>
        <taxon>Dothideomycetes</taxon>
        <taxon>Dothideomycetes incertae sedis</taxon>
        <taxon>Botryosphaeriales</taxon>
        <taxon>Botryosphaeriaceae</taxon>
        <taxon>Macrophomina</taxon>
    </lineage>
</organism>
<accession>A0ABQ8G611</accession>
<protein>
    <recommendedName>
        <fullName evidence="5">Short-chain dehydrogenase/reductase SDR</fullName>
    </recommendedName>
</protein>
<gene>
    <name evidence="3" type="ORF">B0J12DRAFT_787817</name>
</gene>
<dbReference type="Gene3D" id="3.40.50.720">
    <property type="entry name" value="NAD(P)-binding Rossmann-like Domain"/>
    <property type="match status" value="1"/>
</dbReference>
<dbReference type="Proteomes" id="UP000774617">
    <property type="component" value="Unassembled WGS sequence"/>
</dbReference>
<name>A0ABQ8G611_9PEZI</name>
<comment type="caution">
    <text evidence="3">The sequence shown here is derived from an EMBL/GenBank/DDBJ whole genome shotgun (WGS) entry which is preliminary data.</text>
</comment>
<keyword evidence="2" id="KW-0560">Oxidoreductase</keyword>
<dbReference type="EMBL" id="JAGTJR010000023">
    <property type="protein sequence ID" value="KAH7043335.1"/>
    <property type="molecule type" value="Genomic_DNA"/>
</dbReference>
<evidence type="ECO:0008006" key="5">
    <source>
        <dbReference type="Google" id="ProtNLM"/>
    </source>
</evidence>
<evidence type="ECO:0000313" key="3">
    <source>
        <dbReference type="EMBL" id="KAH7043335.1"/>
    </source>
</evidence>
<comment type="similarity">
    <text evidence="1">Belongs to the short-chain dehydrogenases/reductases (SDR) family.</text>
</comment>
<dbReference type="InterPro" id="IPR036291">
    <property type="entry name" value="NAD(P)-bd_dom_sf"/>
</dbReference>
<evidence type="ECO:0000256" key="1">
    <source>
        <dbReference type="ARBA" id="ARBA00006484"/>
    </source>
</evidence>
<evidence type="ECO:0000256" key="2">
    <source>
        <dbReference type="ARBA" id="ARBA00023002"/>
    </source>
</evidence>
<evidence type="ECO:0000313" key="4">
    <source>
        <dbReference type="Proteomes" id="UP000774617"/>
    </source>
</evidence>
<dbReference type="PANTHER" id="PTHR24320">
    <property type="entry name" value="RETINOL DEHYDROGENASE"/>
    <property type="match status" value="1"/>
</dbReference>
<keyword evidence="4" id="KW-1185">Reference proteome</keyword>
<dbReference type="PANTHER" id="PTHR24320:SF283">
    <property type="entry name" value="RETINOL DEHYDROGENASE 11"/>
    <property type="match status" value="1"/>
</dbReference>
<proteinExistence type="inferred from homology"/>
<sequence>MAPAYGPRTAAAEVAADFSSNIRGKTILTTGETIDATAAALRKKSPDVALRSVVVDLGSLASVRRAADQVVAMQRDDGIAIDALMLNASIMACPYRTTADGLERQFGTNHLGHFVFAHQHECREAHRHPGRWLEESEQVVHFESFQHNGNPQGFAEYWEQNLFKTLEEGTSTHVVAA</sequence>